<dbReference type="InterPro" id="IPR035906">
    <property type="entry name" value="MetI-like_sf"/>
</dbReference>
<feature type="transmembrane region" description="Helical" evidence="7">
    <location>
        <begin position="101"/>
        <end position="122"/>
    </location>
</feature>
<protein>
    <submittedName>
        <fullName evidence="9">ABC transporter permease</fullName>
    </submittedName>
</protein>
<evidence type="ECO:0000256" key="3">
    <source>
        <dbReference type="ARBA" id="ARBA00022475"/>
    </source>
</evidence>
<feature type="transmembrane region" description="Helical" evidence="7">
    <location>
        <begin position="12"/>
        <end position="30"/>
    </location>
</feature>
<accession>A0ABP4C1L6</accession>
<keyword evidence="4 7" id="KW-0812">Transmembrane</keyword>
<evidence type="ECO:0000256" key="2">
    <source>
        <dbReference type="ARBA" id="ARBA00022448"/>
    </source>
</evidence>
<evidence type="ECO:0000256" key="5">
    <source>
        <dbReference type="ARBA" id="ARBA00022989"/>
    </source>
</evidence>
<evidence type="ECO:0000256" key="1">
    <source>
        <dbReference type="ARBA" id="ARBA00004651"/>
    </source>
</evidence>
<dbReference type="Pfam" id="PF00528">
    <property type="entry name" value="BPD_transp_1"/>
    <property type="match status" value="1"/>
</dbReference>
<dbReference type="PANTHER" id="PTHR43163">
    <property type="entry name" value="DIPEPTIDE TRANSPORT SYSTEM PERMEASE PROTEIN DPPB-RELATED"/>
    <property type="match status" value="1"/>
</dbReference>
<evidence type="ECO:0000259" key="8">
    <source>
        <dbReference type="PROSITE" id="PS50928"/>
    </source>
</evidence>
<name>A0ABP4C1L6_9ACTN</name>
<feature type="transmembrane region" description="Helical" evidence="7">
    <location>
        <begin position="182"/>
        <end position="201"/>
    </location>
</feature>
<dbReference type="PROSITE" id="PS50928">
    <property type="entry name" value="ABC_TM1"/>
    <property type="match status" value="1"/>
</dbReference>
<evidence type="ECO:0000313" key="9">
    <source>
        <dbReference type="EMBL" id="GAA0958440.1"/>
    </source>
</evidence>
<evidence type="ECO:0000256" key="4">
    <source>
        <dbReference type="ARBA" id="ARBA00022692"/>
    </source>
</evidence>
<keyword evidence="2 7" id="KW-0813">Transport</keyword>
<keyword evidence="6 7" id="KW-0472">Membrane</keyword>
<keyword evidence="3" id="KW-1003">Cell membrane</keyword>
<dbReference type="InterPro" id="IPR045621">
    <property type="entry name" value="BPD_transp_1_N"/>
</dbReference>
<evidence type="ECO:0000256" key="7">
    <source>
        <dbReference type="RuleBase" id="RU363032"/>
    </source>
</evidence>
<reference evidence="10" key="1">
    <citation type="journal article" date="2019" name="Int. J. Syst. Evol. Microbiol.">
        <title>The Global Catalogue of Microorganisms (GCM) 10K type strain sequencing project: providing services to taxonomists for standard genome sequencing and annotation.</title>
        <authorList>
            <consortium name="The Broad Institute Genomics Platform"/>
            <consortium name="The Broad Institute Genome Sequencing Center for Infectious Disease"/>
            <person name="Wu L."/>
            <person name="Ma J."/>
        </authorList>
    </citation>
    <scope>NUCLEOTIDE SEQUENCE [LARGE SCALE GENOMIC DNA]</scope>
    <source>
        <strain evidence="10">JCM 10977</strain>
    </source>
</reference>
<comment type="caution">
    <text evidence="9">The sequence shown here is derived from an EMBL/GenBank/DDBJ whole genome shotgun (WGS) entry which is preliminary data.</text>
</comment>
<feature type="transmembrane region" description="Helical" evidence="7">
    <location>
        <begin position="134"/>
        <end position="156"/>
    </location>
</feature>
<dbReference type="EMBL" id="BAAAHK010000019">
    <property type="protein sequence ID" value="GAA0958440.1"/>
    <property type="molecule type" value="Genomic_DNA"/>
</dbReference>
<gene>
    <name evidence="9" type="ORF">GCM10009554_70710</name>
</gene>
<dbReference type="Pfam" id="PF19300">
    <property type="entry name" value="BPD_transp_1_N"/>
    <property type="match status" value="1"/>
</dbReference>
<feature type="domain" description="ABC transmembrane type-1" evidence="8">
    <location>
        <begin position="95"/>
        <end position="309"/>
    </location>
</feature>
<dbReference type="Gene3D" id="1.10.3720.10">
    <property type="entry name" value="MetI-like"/>
    <property type="match status" value="1"/>
</dbReference>
<keyword evidence="5 7" id="KW-1133">Transmembrane helix</keyword>
<proteinExistence type="inferred from homology"/>
<feature type="transmembrane region" description="Helical" evidence="7">
    <location>
        <begin position="286"/>
        <end position="312"/>
    </location>
</feature>
<feature type="transmembrane region" description="Helical" evidence="7">
    <location>
        <begin position="244"/>
        <end position="266"/>
    </location>
</feature>
<comment type="similarity">
    <text evidence="7">Belongs to the binding-protein-dependent transport system permease family.</text>
</comment>
<dbReference type="SUPFAM" id="SSF161098">
    <property type="entry name" value="MetI-like"/>
    <property type="match status" value="1"/>
</dbReference>
<dbReference type="Proteomes" id="UP001500542">
    <property type="component" value="Unassembled WGS sequence"/>
</dbReference>
<dbReference type="RefSeq" id="WP_343980692.1">
    <property type="nucleotide sequence ID" value="NZ_BAAAHK010000019.1"/>
</dbReference>
<sequence>MALFLIRRIGHGILVLWLISLAVFGLFFVAPSNVAQTLAGRQATPETIELIKHRLGLDLPVWKQYLHFVENAVQGNLGYDYYHQVAVTSIIGQALPITVSLALGAAVLWLLLGVFNGVISAVHPRSLADRGLTLFSLFFYSFPSFLLGLLLLYFLYFQLTLAGYKWFPAGGYSSITQGIGPWFQHMLLPWVALALLLAATYTRLTRGAMLDVLGEDYIRTARSKGIRERRVIVRHGLRSALTPVVTQFGIDLGQLIGGVVVIETVFSLPGLGQTAITAINQQDLPVIIGIVLFASAAVVVSNILVDIAYAVLDPRVRLH</sequence>
<dbReference type="CDD" id="cd06261">
    <property type="entry name" value="TM_PBP2"/>
    <property type="match status" value="1"/>
</dbReference>
<comment type="subcellular location">
    <subcellularLocation>
        <location evidence="1 7">Cell membrane</location>
        <topology evidence="1 7">Multi-pass membrane protein</topology>
    </subcellularLocation>
</comment>
<dbReference type="PANTHER" id="PTHR43163:SF6">
    <property type="entry name" value="DIPEPTIDE TRANSPORT SYSTEM PERMEASE PROTEIN DPPB-RELATED"/>
    <property type="match status" value="1"/>
</dbReference>
<keyword evidence="10" id="KW-1185">Reference proteome</keyword>
<dbReference type="InterPro" id="IPR000515">
    <property type="entry name" value="MetI-like"/>
</dbReference>
<evidence type="ECO:0000313" key="10">
    <source>
        <dbReference type="Proteomes" id="UP001500542"/>
    </source>
</evidence>
<evidence type="ECO:0000256" key="6">
    <source>
        <dbReference type="ARBA" id="ARBA00023136"/>
    </source>
</evidence>
<organism evidence="9 10">
    <name type="scientific">Kribbella koreensis</name>
    <dbReference type="NCBI Taxonomy" id="57909"/>
    <lineage>
        <taxon>Bacteria</taxon>
        <taxon>Bacillati</taxon>
        <taxon>Actinomycetota</taxon>
        <taxon>Actinomycetes</taxon>
        <taxon>Propionibacteriales</taxon>
        <taxon>Kribbellaceae</taxon>
        <taxon>Kribbella</taxon>
    </lineage>
</organism>